<keyword evidence="1 2" id="KW-0103">Bromodomain</keyword>
<dbReference type="Proteomes" id="UP001530315">
    <property type="component" value="Unassembled WGS sequence"/>
</dbReference>
<dbReference type="InterPro" id="IPR001487">
    <property type="entry name" value="Bromodomain"/>
</dbReference>
<evidence type="ECO:0000256" key="3">
    <source>
        <dbReference type="SAM" id="MobiDB-lite"/>
    </source>
</evidence>
<feature type="domain" description="Bromo" evidence="4">
    <location>
        <begin position="1494"/>
        <end position="1594"/>
    </location>
</feature>
<dbReference type="Gene3D" id="1.20.920.10">
    <property type="entry name" value="Bromodomain-like"/>
    <property type="match status" value="1"/>
</dbReference>
<dbReference type="SMART" id="SM00297">
    <property type="entry name" value="BROMO"/>
    <property type="match status" value="1"/>
</dbReference>
<evidence type="ECO:0000313" key="5">
    <source>
        <dbReference type="EMBL" id="KAL3766727.1"/>
    </source>
</evidence>
<accession>A0ABD3MTE3</accession>
<dbReference type="PRINTS" id="PR00503">
    <property type="entry name" value="BROMODOMAIN"/>
</dbReference>
<dbReference type="PROSITE" id="PS50014">
    <property type="entry name" value="BROMODOMAIN_2"/>
    <property type="match status" value="1"/>
</dbReference>
<evidence type="ECO:0000313" key="6">
    <source>
        <dbReference type="Proteomes" id="UP001530315"/>
    </source>
</evidence>
<feature type="region of interest" description="Disordered" evidence="3">
    <location>
        <begin position="1668"/>
        <end position="1707"/>
    </location>
</feature>
<feature type="region of interest" description="Disordered" evidence="3">
    <location>
        <begin position="340"/>
        <end position="437"/>
    </location>
</feature>
<dbReference type="Pfam" id="PF00439">
    <property type="entry name" value="Bromodomain"/>
    <property type="match status" value="1"/>
</dbReference>
<dbReference type="EMBL" id="JALLAZ020001723">
    <property type="protein sequence ID" value="KAL3766727.1"/>
    <property type="molecule type" value="Genomic_DNA"/>
</dbReference>
<feature type="region of interest" description="Disordered" evidence="3">
    <location>
        <begin position="1"/>
        <end position="61"/>
    </location>
</feature>
<feature type="compositionally biased region" description="Polar residues" evidence="3">
    <location>
        <begin position="1627"/>
        <end position="1637"/>
    </location>
</feature>
<keyword evidence="6" id="KW-1185">Reference proteome</keyword>
<dbReference type="InterPro" id="IPR036427">
    <property type="entry name" value="Bromodomain-like_sf"/>
</dbReference>
<gene>
    <name evidence="5" type="ORF">ACHAW5_002193</name>
</gene>
<evidence type="ECO:0000256" key="1">
    <source>
        <dbReference type="ARBA" id="ARBA00023117"/>
    </source>
</evidence>
<reference evidence="5 6" key="1">
    <citation type="submission" date="2024-10" db="EMBL/GenBank/DDBJ databases">
        <title>Updated reference genomes for cyclostephanoid diatoms.</title>
        <authorList>
            <person name="Roberts W.R."/>
            <person name="Alverson A.J."/>
        </authorList>
    </citation>
    <scope>NUCLEOTIDE SEQUENCE [LARGE SCALE GENOMIC DNA]</scope>
    <source>
        <strain evidence="5 6">AJA276-08</strain>
    </source>
</reference>
<comment type="caution">
    <text evidence="5">The sequence shown here is derived from an EMBL/GenBank/DDBJ whole genome shotgun (WGS) entry which is preliminary data.</text>
</comment>
<feature type="region of interest" description="Disordered" evidence="3">
    <location>
        <begin position="224"/>
        <end position="275"/>
    </location>
</feature>
<dbReference type="PANTHER" id="PTHR45926">
    <property type="entry name" value="OSJNBA0053K19.4 PROTEIN"/>
    <property type="match status" value="1"/>
</dbReference>
<protein>
    <recommendedName>
        <fullName evidence="4">Bromo domain-containing protein</fullName>
    </recommendedName>
</protein>
<feature type="region of interest" description="Disordered" evidence="3">
    <location>
        <begin position="581"/>
        <end position="602"/>
    </location>
</feature>
<feature type="compositionally biased region" description="Acidic residues" evidence="3">
    <location>
        <begin position="390"/>
        <end position="417"/>
    </location>
</feature>
<proteinExistence type="predicted"/>
<feature type="region of interest" description="Disordered" evidence="3">
    <location>
        <begin position="1616"/>
        <end position="1652"/>
    </location>
</feature>
<name>A0ABD3MTE3_9STRA</name>
<feature type="region of interest" description="Disordered" evidence="3">
    <location>
        <begin position="1129"/>
        <end position="1151"/>
    </location>
</feature>
<sequence>MDAHIYSAFSPSPRSPPFSQTYVDKNEQTIRPNGLSYEIVPLPPLPPPDKEDENGGTVASSSSFSYSKFVRSTVPPTSSSYSSLTSKFEYGPNYDTHVPNRNVVAYVVGGIGGGNDATGAIGGGGGGGGGRYVLNLPHVYGTVVGYSPPPSSSLSSSSVGGKKVECVYDDDVGGEGAGEFPIERLREDTALFRVLWDGHATSSGTGYVEDLTYPELASCLLGRKNAKNDNKDNEDTRPPPSSSSFRKNERRRGGGRKEEEEESGGGKKTTPFPTSISMKSETAHAIARHVHATTARRQLALEWKVECSILPHLVVVAALELRREVARRVRSEILLERLRSSSSRMTKKPDDGGEGKGQEGGDLINRDGADFGYYTRHPNQYMPGFVPPPYDDDDNDDADDADDDEDDDDDTNGTDDDEGRRKRRSKTRLTPPELDRYRAKVEAETNLPPSKIAERVRIACTAAYEHVASRGLMDEYYAECDARKERERLESIASGRGGGGRGGTTTMGEVEVRRSSRARAVVNYAEDGAAVSAAWGGILNGRDGLAAGKAGGGSALPRENACGGPTALHLLGLLGMLPDEKKKEDGDFGGGKGNAESEKVDDDPFFEPNPCLIIDQLGRKHRYLSPASVQSAIVRGIEDQIDTPECLLDEEESLKISRQRRGKSSHHYVTDLTCTTGDKVADLGEYEPASFARCRFAPRTFLPESDDEEEEEKEYSAATPEEIEARHRAIEERQRRREQRRMERRVAYQKRSADLERAYRSQKSFELWRFRCIHGDGYTVFPLWRDVSRELIRNIIAPGGVEAGGGAVAFNGGEQAALADAPTMTSLSEDSLAPVVAADVTQNDEELARSLAASAALEAIDEDTALSKRRRTARRAVAASASEPVFYGGNTSMSRDQLCDTLVRLLHQAGRCDLGGSSSLMSLKRIIFPDNYDSSRGGLVEMRKLRSALGHLVYKLGKVRRLIVNVKGSDSICWELLRDGPLVKFVGNDNVDMAVANISQIKGEPNGDDTEMGKPAAADDVAKIDANGVANDPLSIVGTASTSSNVAPAMDPHLKSQLESLEIYVSNLHRTELSLRNSLMKAIDKGNGSSDSNGTLLQISTLAIATASDEVDGSADAEDWKYFSNVKAAESSDDNGDTTFGSPDKVEWHSNPDTHALIGQVMYRPQFSPLRPSQDEDATAGNGDAQFMNEKCYWYKIVSYTPSIKVVEDVAGESGIPSSTGVAAVESARPRDNMIVERRMRFRAVRVAESDIAAEESAAAGMDTDEDEDEDIEYMILTEGQARAGVEAAMLHRKISKAKGDIGTTAKSQSYQGDDALNQVVSVGPHPYRNRYGSRVMLIPQPKNGEEEANDRAKFQILYGIIAGYDIVHTKSDNDVDGNSVVTNKILVLLDGGDENIVNDNMVDNENIVGAEEKSPGVAFWSTVVDNSDGTTSLTDLSLTFPPEVGSVLSNSNGTTNTSPTSSILCSVYNIEMHEFCEGSEAYKACSSIITYLKNQTKIGPFLQPVDYVGMGLFDYPTVVKTPMDVSTLEKNLSDGKYSRIIPSKQAEENADDIDDGGGTDHPVYRMIYGEFYDALMLIFDNCIKYNGETSWIGGEAAIVKKNVIKKIQQVVSKAVWQGQGQGHGGRNTSNVKSSSGRMPRGGAGAGKKGMYVDEDSDVDMYMYESEDDEEYDGAGAGKRRSRKGRGGGGSAKPKSSAKNKRGREDIPSMAIEQPFMVPETAQDFISGGAFPHIKIQTNVGKFAMSQELWSCRYLKEKDPNEKANGGGERDIASKKETAEDEEMLLIMELQHKEDESGRIRRSTRERHAPQNYADEVGESSYIFADSSSTHQSPVTLPGVEYYLINDELFRSRKGPWKDGECEGNTSYNDTADSLAIPTVCRSRLGAEGIQETIHECFYAKLYRDQSPNALILEGGLGKYADGSFPPYLGRVLPSSSSSLSSDGERGVGAIVWEIREQYLMPALRWVLRGLVRSGHLEEVDSSLSEGVLDDAQSRTYFGAGTVTPSHEYYYDQSFSPFDVLDEKEISRKRRQTAGAVDGEKVTNEEKVELSEYEQMRAERVARNAERLKALGLA</sequence>
<feature type="compositionally biased region" description="Basic and acidic residues" evidence="3">
    <location>
        <begin position="347"/>
        <end position="369"/>
    </location>
</feature>
<evidence type="ECO:0000259" key="4">
    <source>
        <dbReference type="PROSITE" id="PS50014"/>
    </source>
</evidence>
<dbReference type="CDD" id="cd04369">
    <property type="entry name" value="Bromodomain"/>
    <property type="match status" value="1"/>
</dbReference>
<dbReference type="SUPFAM" id="SSF47370">
    <property type="entry name" value="Bromodomain"/>
    <property type="match status" value="1"/>
</dbReference>
<feature type="compositionally biased region" description="Basic and acidic residues" evidence="3">
    <location>
        <begin position="226"/>
        <end position="237"/>
    </location>
</feature>
<evidence type="ECO:0000256" key="2">
    <source>
        <dbReference type="PROSITE-ProRule" id="PRU00035"/>
    </source>
</evidence>
<organism evidence="5 6">
    <name type="scientific">Stephanodiscus triporus</name>
    <dbReference type="NCBI Taxonomy" id="2934178"/>
    <lineage>
        <taxon>Eukaryota</taxon>
        <taxon>Sar</taxon>
        <taxon>Stramenopiles</taxon>
        <taxon>Ochrophyta</taxon>
        <taxon>Bacillariophyta</taxon>
        <taxon>Coscinodiscophyceae</taxon>
        <taxon>Thalassiosirophycidae</taxon>
        <taxon>Stephanodiscales</taxon>
        <taxon>Stephanodiscaceae</taxon>
        <taxon>Stephanodiscus</taxon>
    </lineage>
</organism>